<dbReference type="InterPro" id="IPR006685">
    <property type="entry name" value="MscS_channel_2nd"/>
</dbReference>
<feature type="domain" description="Mechanosensitive ion channel MscS" evidence="6">
    <location>
        <begin position="201"/>
        <end position="269"/>
    </location>
</feature>
<accession>A0A9X4MXH0</accession>
<dbReference type="InterPro" id="IPR030192">
    <property type="entry name" value="YbdG"/>
</dbReference>
<dbReference type="GO" id="GO:0005886">
    <property type="term" value="C:plasma membrane"/>
    <property type="evidence" value="ECO:0007669"/>
    <property type="project" value="TreeGrafter"/>
</dbReference>
<proteinExistence type="predicted"/>
<reference evidence="7" key="1">
    <citation type="submission" date="2022-07" db="EMBL/GenBank/DDBJ databases">
        <title>Description and genome-wide analysis of Profundicola chukchiensis gen. nov., sp. nov., marine bacteria isolated from bottom sediments of the Chukchi Sea.</title>
        <authorList>
            <person name="Romanenko L."/>
            <person name="Otstavnykh N."/>
            <person name="Kurilenko V."/>
            <person name="Eremeev V."/>
            <person name="Velansky P."/>
            <person name="Mikhailov V."/>
            <person name="Isaeva M."/>
        </authorList>
    </citation>
    <scope>NUCLEOTIDE SEQUENCE</scope>
    <source>
        <strain evidence="7">KMM 9713</strain>
    </source>
</reference>
<name>A0A9X4MXH0_9FLAO</name>
<comment type="caution">
    <text evidence="7">The sequence shown here is derived from an EMBL/GenBank/DDBJ whole genome shotgun (WGS) entry which is preliminary data.</text>
</comment>
<dbReference type="PANTHER" id="PTHR30414">
    <property type="entry name" value="MINICONDUCTANCE MECHANOSENSITIVE CHANNEL YBDG"/>
    <property type="match status" value="1"/>
</dbReference>
<evidence type="ECO:0000313" key="7">
    <source>
        <dbReference type="EMBL" id="MDG4945340.1"/>
    </source>
</evidence>
<evidence type="ECO:0000256" key="5">
    <source>
        <dbReference type="SAM" id="Phobius"/>
    </source>
</evidence>
<comment type="subcellular location">
    <subcellularLocation>
        <location evidence="1">Membrane</location>
    </subcellularLocation>
</comment>
<dbReference type="GO" id="GO:0071470">
    <property type="term" value="P:cellular response to osmotic stress"/>
    <property type="evidence" value="ECO:0007669"/>
    <property type="project" value="InterPro"/>
</dbReference>
<evidence type="ECO:0000259" key="6">
    <source>
        <dbReference type="Pfam" id="PF00924"/>
    </source>
</evidence>
<organism evidence="7 8">
    <name type="scientific">Profundicola chukchiensis</name>
    <dbReference type="NCBI Taxonomy" id="2961959"/>
    <lineage>
        <taxon>Bacteria</taxon>
        <taxon>Pseudomonadati</taxon>
        <taxon>Bacteroidota</taxon>
        <taxon>Flavobacteriia</taxon>
        <taxon>Flavobacteriales</taxon>
        <taxon>Weeksellaceae</taxon>
        <taxon>Profundicola</taxon>
    </lineage>
</organism>
<dbReference type="RefSeq" id="WP_304416795.1">
    <property type="nucleotide sequence ID" value="NZ_JANAIE010000003.1"/>
</dbReference>
<dbReference type="Pfam" id="PF00924">
    <property type="entry name" value="MS_channel_2nd"/>
    <property type="match status" value="1"/>
</dbReference>
<dbReference type="EMBL" id="JANCMU010000001">
    <property type="protein sequence ID" value="MDG4945340.1"/>
    <property type="molecule type" value="Genomic_DNA"/>
</dbReference>
<dbReference type="Proteomes" id="UP001152599">
    <property type="component" value="Unassembled WGS sequence"/>
</dbReference>
<dbReference type="InterPro" id="IPR010920">
    <property type="entry name" value="LSM_dom_sf"/>
</dbReference>
<dbReference type="SUPFAM" id="SSF50182">
    <property type="entry name" value="Sm-like ribonucleoproteins"/>
    <property type="match status" value="1"/>
</dbReference>
<evidence type="ECO:0000256" key="2">
    <source>
        <dbReference type="ARBA" id="ARBA00022692"/>
    </source>
</evidence>
<keyword evidence="8" id="KW-1185">Reference proteome</keyword>
<keyword evidence="2 5" id="KW-0812">Transmembrane</keyword>
<evidence type="ECO:0000256" key="3">
    <source>
        <dbReference type="ARBA" id="ARBA00022989"/>
    </source>
</evidence>
<evidence type="ECO:0000313" key="8">
    <source>
        <dbReference type="Proteomes" id="UP001152599"/>
    </source>
</evidence>
<dbReference type="AlphaFoldDB" id="A0A9X4MXH0"/>
<protein>
    <submittedName>
        <fullName evidence="7">Mechanosensitive ion channel family protein</fullName>
    </submittedName>
</protein>
<feature type="transmembrane region" description="Helical" evidence="5">
    <location>
        <begin position="159"/>
        <end position="177"/>
    </location>
</feature>
<keyword evidence="3 5" id="KW-1133">Transmembrane helix</keyword>
<gene>
    <name evidence="7" type="ORF">NMK71_02850</name>
</gene>
<evidence type="ECO:0000256" key="4">
    <source>
        <dbReference type="ARBA" id="ARBA00023136"/>
    </source>
</evidence>
<keyword evidence="4 5" id="KW-0472">Membrane</keyword>
<dbReference type="GO" id="GO:0008381">
    <property type="term" value="F:mechanosensitive monoatomic ion channel activity"/>
    <property type="evidence" value="ECO:0007669"/>
    <property type="project" value="InterPro"/>
</dbReference>
<dbReference type="InterPro" id="IPR023408">
    <property type="entry name" value="MscS_beta-dom_sf"/>
</dbReference>
<sequence>MSWYTKQELKPFRNEWVEQFQTYISEFVGPQYETISLIVVGVTLLIGLFIILDFIIKNILLYFTKKLVNLTNFEWDNHFYDHKVFNSLFHLIPLALTRILAPYVLYPTPNVLDGMGKLFDIGFVLIILQLFLRGADAVLSIATDENNYRTVAVRTFSQLMKIITIFFVVLIVISILFNVQWGSIIAGLGAATAILLLIFKDTILGFVSGIQIASNKMVKVGDWIAIPKYNVEGTVKEINLVSCKIENFDKTISSVPTYDLITTEVKNYEAMKHTNTRRIMRSIVFNVKSFKFCSDEMLEKYQTIDLIKNYITRRRLELAKANVHSADPNQLANGRRLTNIGVFRKYAQSYLQENPNISNSDTLIVRQLEITPQGMPLQIYCFSKTSDWVEYETVQSDLFDHLVTASREFDLEVMQTLTG</sequence>
<feature type="transmembrane region" description="Helical" evidence="5">
    <location>
        <begin position="35"/>
        <end position="56"/>
    </location>
</feature>
<dbReference type="Gene3D" id="2.30.30.60">
    <property type="match status" value="1"/>
</dbReference>
<evidence type="ECO:0000256" key="1">
    <source>
        <dbReference type="ARBA" id="ARBA00004370"/>
    </source>
</evidence>
<feature type="transmembrane region" description="Helical" evidence="5">
    <location>
        <begin position="118"/>
        <end position="139"/>
    </location>
</feature>
<dbReference type="PANTHER" id="PTHR30414:SF0">
    <property type="entry name" value="MINICONDUCTANCE MECHANOSENSITIVE CHANNEL YBDG"/>
    <property type="match status" value="1"/>
</dbReference>
<feature type="transmembrane region" description="Helical" evidence="5">
    <location>
        <begin position="88"/>
        <end position="106"/>
    </location>
</feature>
<feature type="transmembrane region" description="Helical" evidence="5">
    <location>
        <begin position="183"/>
        <end position="207"/>
    </location>
</feature>